<reference evidence="1" key="1">
    <citation type="submission" date="2021-03" db="EMBL/GenBank/DDBJ databases">
        <title>Evolutionary priming and transition to the ectomycorrhizal habit in an iconic lineage of mushroom-forming fungi: is preadaptation a requirement?</title>
        <authorList>
            <consortium name="DOE Joint Genome Institute"/>
            <person name="Looney B.P."/>
            <person name="Miyauchi S."/>
            <person name="Morin E."/>
            <person name="Drula E."/>
            <person name="Courty P.E."/>
            <person name="Chicoki N."/>
            <person name="Fauchery L."/>
            <person name="Kohler A."/>
            <person name="Kuo A."/>
            <person name="LaButti K."/>
            <person name="Pangilinan J."/>
            <person name="Lipzen A."/>
            <person name="Riley R."/>
            <person name="Andreopoulos W."/>
            <person name="He G."/>
            <person name="Johnson J."/>
            <person name="Barry K.W."/>
            <person name="Grigoriev I.V."/>
            <person name="Nagy L."/>
            <person name="Hibbett D."/>
            <person name="Henrissat B."/>
            <person name="Matheny P.B."/>
            <person name="Labbe J."/>
            <person name="Martin A.F."/>
        </authorList>
    </citation>
    <scope>NUCLEOTIDE SEQUENCE</scope>
    <source>
        <strain evidence="1">BPL698</strain>
    </source>
</reference>
<evidence type="ECO:0000313" key="1">
    <source>
        <dbReference type="EMBL" id="KAI9507087.1"/>
    </source>
</evidence>
<comment type="caution">
    <text evidence="1">The sequence shown here is derived from an EMBL/GenBank/DDBJ whole genome shotgun (WGS) entry which is preliminary data.</text>
</comment>
<proteinExistence type="predicted"/>
<name>A0ACC0U7K4_9AGAM</name>
<organism evidence="1 2">
    <name type="scientific">Russula earlei</name>
    <dbReference type="NCBI Taxonomy" id="71964"/>
    <lineage>
        <taxon>Eukaryota</taxon>
        <taxon>Fungi</taxon>
        <taxon>Dikarya</taxon>
        <taxon>Basidiomycota</taxon>
        <taxon>Agaricomycotina</taxon>
        <taxon>Agaricomycetes</taxon>
        <taxon>Russulales</taxon>
        <taxon>Russulaceae</taxon>
        <taxon>Russula</taxon>
    </lineage>
</organism>
<keyword evidence="2" id="KW-1185">Reference proteome</keyword>
<gene>
    <name evidence="1" type="ORF">F5148DRAFT_1285694</name>
</gene>
<accession>A0ACC0U7K4</accession>
<sequence length="292" mass="32150">MAQPQPTIFPPFQDDHSMPSHSSFNPFLNSPIPWHPGSFGNVDRYFPGTSPGQLLGPLSPTDLRGAGKIASSIESDRGSIMNALSAMEREDELCRNYTCCGLNLQDLHALIEHFEESHVLVVDPLSQLSPGQLHPNNYPIPPDARFDSYLEAQPDPLAHQDWMNFVASFDEPQRQPAVASSSPSGPVDDLQNHLRGYPTGSLIPWFSWSLSQSGPDHLKIHHATALFDGSEIGHGEGVSVDAAQALAALRALNYLQDNPQPAPPPHPQKGPVYNIKERMINWERIFNFPVSS</sequence>
<dbReference type="Proteomes" id="UP001207468">
    <property type="component" value="Unassembled WGS sequence"/>
</dbReference>
<dbReference type="EMBL" id="JAGFNK010000141">
    <property type="protein sequence ID" value="KAI9507087.1"/>
    <property type="molecule type" value="Genomic_DNA"/>
</dbReference>
<protein>
    <submittedName>
        <fullName evidence="1">Uncharacterized protein</fullName>
    </submittedName>
</protein>
<evidence type="ECO:0000313" key="2">
    <source>
        <dbReference type="Proteomes" id="UP001207468"/>
    </source>
</evidence>